<evidence type="ECO:0000256" key="7">
    <source>
        <dbReference type="SAM" id="Phobius"/>
    </source>
</evidence>
<dbReference type="Gene3D" id="3.40.720.10">
    <property type="entry name" value="Alkaline Phosphatase, subunit A"/>
    <property type="match status" value="1"/>
</dbReference>
<feature type="transmembrane region" description="Helical" evidence="7">
    <location>
        <begin position="176"/>
        <end position="194"/>
    </location>
</feature>
<dbReference type="InterPro" id="IPR050448">
    <property type="entry name" value="OpgB/LTA_synthase_biosynth"/>
</dbReference>
<evidence type="ECO:0000256" key="1">
    <source>
        <dbReference type="ARBA" id="ARBA00004651"/>
    </source>
</evidence>
<keyword evidence="4 7" id="KW-1133">Transmembrane helix</keyword>
<feature type="transmembrane region" description="Helical" evidence="7">
    <location>
        <begin position="133"/>
        <end position="155"/>
    </location>
</feature>
<evidence type="ECO:0000256" key="5">
    <source>
        <dbReference type="ARBA" id="ARBA00023136"/>
    </source>
</evidence>
<dbReference type="SUPFAM" id="SSF53649">
    <property type="entry name" value="Alkaline phosphatase-like"/>
    <property type="match status" value="1"/>
</dbReference>
<dbReference type="Pfam" id="PF00884">
    <property type="entry name" value="Sulfatase"/>
    <property type="match status" value="1"/>
</dbReference>
<comment type="subcellular location">
    <subcellularLocation>
        <location evidence="1">Cell membrane</location>
        <topology evidence="1">Multi-pass membrane protein</topology>
    </subcellularLocation>
</comment>
<dbReference type="InterPro" id="IPR012160">
    <property type="entry name" value="LtaS-like"/>
</dbReference>
<feature type="domain" description="Sulfatase N-terminal" evidence="8">
    <location>
        <begin position="286"/>
        <end position="556"/>
    </location>
</feature>
<proteinExistence type="predicted"/>
<gene>
    <name evidence="9" type="ORF">LCGC14_0016020</name>
</gene>
<keyword evidence="5 7" id="KW-0472">Membrane</keyword>
<dbReference type="GO" id="GO:0005886">
    <property type="term" value="C:plasma membrane"/>
    <property type="evidence" value="ECO:0007669"/>
    <property type="project" value="UniProtKB-SubCell"/>
</dbReference>
<evidence type="ECO:0000313" key="9">
    <source>
        <dbReference type="EMBL" id="KKO11126.1"/>
    </source>
</evidence>
<reference evidence="9" key="1">
    <citation type="journal article" date="2015" name="Nature">
        <title>Complex archaea that bridge the gap between prokaryotes and eukaryotes.</title>
        <authorList>
            <person name="Spang A."/>
            <person name="Saw J.H."/>
            <person name="Jorgensen S.L."/>
            <person name="Zaremba-Niedzwiedzka K."/>
            <person name="Martijn J."/>
            <person name="Lind A.E."/>
            <person name="van Eijk R."/>
            <person name="Schleper C."/>
            <person name="Guy L."/>
            <person name="Ettema T.J."/>
        </authorList>
    </citation>
    <scope>NUCLEOTIDE SEQUENCE</scope>
</reference>
<feature type="transmembrane region" description="Helical" evidence="7">
    <location>
        <begin position="87"/>
        <end position="113"/>
    </location>
</feature>
<dbReference type="PIRSF" id="PIRSF005091">
    <property type="entry name" value="Mmb_sulf_HI1246"/>
    <property type="match status" value="1"/>
</dbReference>
<organism evidence="9">
    <name type="scientific">marine sediment metagenome</name>
    <dbReference type="NCBI Taxonomy" id="412755"/>
    <lineage>
        <taxon>unclassified sequences</taxon>
        <taxon>metagenomes</taxon>
        <taxon>ecological metagenomes</taxon>
    </lineage>
</organism>
<dbReference type="EMBL" id="LAZR01000003">
    <property type="protein sequence ID" value="KKO11126.1"/>
    <property type="molecule type" value="Genomic_DNA"/>
</dbReference>
<dbReference type="AlphaFoldDB" id="A0A0F9W1D1"/>
<sequence length="673" mass="75611">MLVSQRIRPFWITAGTLLVIFAIFRVILLVATRDTLVSVTAGQIVRCFLVGMRYDGVAVGYIMIPLAAIVTLAPNLAFGLRWFRRALTVMAAAAATVVLLVEIGGGFFFLQFGSRLNWLAMDYFGHFEEIAKYIWQMYPVWAMPIVAIVAGWGFYRLFRWSFWIGDRPSGPIWPRPILATAVIALCVISARGSLGHHRLRFGAAYFCTNKTVCHLAMNNFFTLGEAYKSQMHDRRDLTDDYPMPPVETAWRITRDMLAQDADTFLNRPGNPLWRRTDTGRPMQDTNVVIIVMEGMAGRPVGVLGHGESQTPNLDALCEQGVFFSRMYAVGDRTCRGLIGIMSGHPDLEARSIMKRSRSQGNFLTLAQILQRRGYETMFIFGGNPDFDNMKGFFGAGGVERFIDHEQMDPNEPANVWGTHDEGIFKKVNETFVAMGDKKFFAIIKTVSNHEPYDVPAGRTELLPTDTEINRRLNAYRYADWALAEFFKQAAKEPYFERTLFVLVPDQERTQNAGDILDVLGFHVPCLFYAPGLVPARRITSVASHTDIAPTILSLLGGSYEHCFLGRNMLAVDDDGFAFFRNDKRVALVVGDRALVQAPGRDAFLVRTGRKGLEDIPADQIAADEIEQQRLRMLSYYQASRELYFNDTYNLPPAKEQIGPVARQGSPGDPPADR</sequence>
<evidence type="ECO:0000256" key="2">
    <source>
        <dbReference type="ARBA" id="ARBA00022475"/>
    </source>
</evidence>
<dbReference type="InterPro" id="IPR000917">
    <property type="entry name" value="Sulfatase_N"/>
</dbReference>
<keyword evidence="2" id="KW-1003">Cell membrane</keyword>
<evidence type="ECO:0000259" key="8">
    <source>
        <dbReference type="Pfam" id="PF00884"/>
    </source>
</evidence>
<protein>
    <recommendedName>
        <fullName evidence="8">Sulfatase N-terminal domain-containing protein</fullName>
    </recommendedName>
</protein>
<evidence type="ECO:0000256" key="6">
    <source>
        <dbReference type="SAM" id="MobiDB-lite"/>
    </source>
</evidence>
<feature type="region of interest" description="Disordered" evidence="6">
    <location>
        <begin position="654"/>
        <end position="673"/>
    </location>
</feature>
<feature type="transmembrane region" description="Helical" evidence="7">
    <location>
        <begin position="58"/>
        <end position="80"/>
    </location>
</feature>
<feature type="transmembrane region" description="Helical" evidence="7">
    <location>
        <begin position="12"/>
        <end position="31"/>
    </location>
</feature>
<comment type="caution">
    <text evidence="9">The sequence shown here is derived from an EMBL/GenBank/DDBJ whole genome shotgun (WGS) entry which is preliminary data.</text>
</comment>
<dbReference type="InterPro" id="IPR017850">
    <property type="entry name" value="Alkaline_phosphatase_core_sf"/>
</dbReference>
<name>A0A0F9W1D1_9ZZZZ</name>
<evidence type="ECO:0000256" key="3">
    <source>
        <dbReference type="ARBA" id="ARBA00022692"/>
    </source>
</evidence>
<evidence type="ECO:0000256" key="4">
    <source>
        <dbReference type="ARBA" id="ARBA00022989"/>
    </source>
</evidence>
<dbReference type="CDD" id="cd16015">
    <property type="entry name" value="LTA_synthase"/>
    <property type="match status" value="1"/>
</dbReference>
<dbReference type="Gene3D" id="3.30.1120.80">
    <property type="match status" value="1"/>
</dbReference>
<dbReference type="PANTHER" id="PTHR47371:SF3">
    <property type="entry name" value="PHOSPHOGLYCEROL TRANSFERASE I"/>
    <property type="match status" value="1"/>
</dbReference>
<dbReference type="PANTHER" id="PTHR47371">
    <property type="entry name" value="LIPOTEICHOIC ACID SYNTHASE"/>
    <property type="match status" value="1"/>
</dbReference>
<keyword evidence="3 7" id="KW-0812">Transmembrane</keyword>
<accession>A0A0F9W1D1</accession>